<evidence type="ECO:0000259" key="7">
    <source>
        <dbReference type="Pfam" id="PF07980"/>
    </source>
</evidence>
<dbReference type="Pfam" id="PF14322">
    <property type="entry name" value="SusD-like_3"/>
    <property type="match status" value="1"/>
</dbReference>
<evidence type="ECO:0000259" key="8">
    <source>
        <dbReference type="Pfam" id="PF14322"/>
    </source>
</evidence>
<evidence type="ECO:0000313" key="11">
    <source>
        <dbReference type="Proteomes" id="UP000093508"/>
    </source>
</evidence>
<organism evidence="10 12">
    <name type="scientific">Chryseobacterium contaminans</name>
    <dbReference type="NCBI Taxonomy" id="1423959"/>
    <lineage>
        <taxon>Bacteria</taxon>
        <taxon>Pseudomonadati</taxon>
        <taxon>Bacteroidota</taxon>
        <taxon>Flavobacteriia</taxon>
        <taxon>Flavobacteriales</taxon>
        <taxon>Weeksellaceae</taxon>
        <taxon>Chryseobacterium group</taxon>
        <taxon>Chryseobacterium</taxon>
    </lineage>
</organism>
<name>A0A1M6Z1S2_9FLAO</name>
<comment type="subcellular location">
    <subcellularLocation>
        <location evidence="1">Cell outer membrane</location>
    </subcellularLocation>
</comment>
<evidence type="ECO:0000256" key="3">
    <source>
        <dbReference type="ARBA" id="ARBA00022729"/>
    </source>
</evidence>
<protein>
    <submittedName>
        <fullName evidence="10">Starch-binding associating with outer membrane</fullName>
    </submittedName>
</protein>
<dbReference type="PROSITE" id="PS51257">
    <property type="entry name" value="PROKAR_LIPOPROTEIN"/>
    <property type="match status" value="1"/>
</dbReference>
<evidence type="ECO:0000313" key="9">
    <source>
        <dbReference type="EMBL" id="OCA72765.1"/>
    </source>
</evidence>
<evidence type="ECO:0000256" key="1">
    <source>
        <dbReference type="ARBA" id="ARBA00004442"/>
    </source>
</evidence>
<dbReference type="Pfam" id="PF07980">
    <property type="entry name" value="SusD_RagB"/>
    <property type="match status" value="1"/>
</dbReference>
<dbReference type="InterPro" id="IPR012944">
    <property type="entry name" value="SusD_RagB_dom"/>
</dbReference>
<proteinExistence type="inferred from homology"/>
<feature type="domain" description="RagB/SusD" evidence="7">
    <location>
        <begin position="312"/>
        <end position="500"/>
    </location>
</feature>
<gene>
    <name evidence="9" type="ORF">BBH99_12950</name>
    <name evidence="10" type="ORF">SAMN05444407_10350</name>
</gene>
<dbReference type="Proteomes" id="UP000093508">
    <property type="component" value="Unassembled WGS sequence"/>
</dbReference>
<dbReference type="EMBL" id="FRBM01000003">
    <property type="protein sequence ID" value="SHL24426.1"/>
    <property type="molecule type" value="Genomic_DNA"/>
</dbReference>
<dbReference type="STRING" id="1423959.SAMN05444407_10350"/>
<feature type="signal peptide" evidence="6">
    <location>
        <begin position="1"/>
        <end position="23"/>
    </location>
</feature>
<accession>A0A1M6Z1S2</accession>
<keyword evidence="3 6" id="KW-0732">Signal</keyword>
<feature type="chain" id="PRO_5009923099" evidence="6">
    <location>
        <begin position="24"/>
        <end position="500"/>
    </location>
</feature>
<keyword evidence="5" id="KW-0998">Cell outer membrane</keyword>
<dbReference type="Proteomes" id="UP000184069">
    <property type="component" value="Unassembled WGS sequence"/>
</dbReference>
<evidence type="ECO:0000313" key="12">
    <source>
        <dbReference type="Proteomes" id="UP000184069"/>
    </source>
</evidence>
<dbReference type="InterPro" id="IPR011990">
    <property type="entry name" value="TPR-like_helical_dom_sf"/>
</dbReference>
<evidence type="ECO:0000256" key="5">
    <source>
        <dbReference type="ARBA" id="ARBA00023237"/>
    </source>
</evidence>
<reference evidence="10 12" key="2">
    <citation type="submission" date="2016-11" db="EMBL/GenBank/DDBJ databases">
        <authorList>
            <person name="Jaros S."/>
            <person name="Januszkiewicz K."/>
            <person name="Wedrychowicz H."/>
        </authorList>
    </citation>
    <scope>NUCLEOTIDE SEQUENCE [LARGE SCALE GENOMIC DNA]</scope>
    <source>
        <strain evidence="10 12">DSM 27621</strain>
    </source>
</reference>
<dbReference type="AlphaFoldDB" id="A0A1M6Z1S2"/>
<feature type="domain" description="SusD-like N-terminal" evidence="8">
    <location>
        <begin position="99"/>
        <end position="237"/>
    </location>
</feature>
<evidence type="ECO:0000256" key="6">
    <source>
        <dbReference type="SAM" id="SignalP"/>
    </source>
</evidence>
<dbReference type="InterPro" id="IPR033985">
    <property type="entry name" value="SusD-like_N"/>
</dbReference>
<dbReference type="RefSeq" id="WP_066699177.1">
    <property type="nucleotide sequence ID" value="NZ_FRBM01000003.1"/>
</dbReference>
<evidence type="ECO:0000256" key="4">
    <source>
        <dbReference type="ARBA" id="ARBA00023136"/>
    </source>
</evidence>
<keyword evidence="11" id="KW-1185">Reference proteome</keyword>
<evidence type="ECO:0000313" key="10">
    <source>
        <dbReference type="EMBL" id="SHL24426.1"/>
    </source>
</evidence>
<dbReference type="GO" id="GO:0009279">
    <property type="term" value="C:cell outer membrane"/>
    <property type="evidence" value="ECO:0007669"/>
    <property type="project" value="UniProtKB-SubCell"/>
</dbReference>
<keyword evidence="4" id="KW-0472">Membrane</keyword>
<dbReference type="OrthoDB" id="9792139at2"/>
<reference evidence="9 11" key="1">
    <citation type="submission" date="2016-07" db="EMBL/GenBank/DDBJ databases">
        <authorList>
            <person name="Jeong J.-J."/>
            <person name="Kim D.W."/>
            <person name="Sang M.K."/>
            <person name="Choi I.-G."/>
            <person name="Kim K.D."/>
        </authorList>
    </citation>
    <scope>NUCLEOTIDE SEQUENCE [LARGE SCALE GENOMIC DNA]</scope>
    <source>
        <strain evidence="9 11">C-26</strain>
    </source>
</reference>
<sequence length="500" mass="54539">MKNRISKNIVLVAALMLSTTACQLSEPLDDYKPLYSLDADNAIKNEASAELALTGVYSGFLQGSTNTGMPMLVLVPDIMSGYSINGTSSNSAEDVGLATNNPIATGAKRTQDIYALLYDIVNRSNWIIEKTTALGDNVFTTAGRKAEIIAEGKIMRALADFYLLRNFGQFYNINSEYGIVLRNSPVRDNIIPPRSTVAQTYASILADLDEGIANAPDLRSKKYTSKTFAKALKARVLLYMGKYQEAANLCQDVINASNANFRLATTYTEFFLDHTTTTIFSNPEILFGTAGEGSLGIGIGNNYSGTYAKMAQSYKDALAQTINVGGQTIICDNGIRNNSFPTNSKYGGFYTTKYRSNFVSGTNEMFYQMRMAEVYLILAEASARANNVVTEQALKAINTIRTRAGAKATGGNGFEIYPSNMTLSEFLKAVRYEKLAELYAEGGETWYDLIRYDYIDGGFSGGFKVSDVKASATNPDKFILPIPTESIDAGGKTVKQNPSY</sequence>
<dbReference type="Gene3D" id="1.25.40.390">
    <property type="match status" value="1"/>
</dbReference>
<dbReference type="SUPFAM" id="SSF48452">
    <property type="entry name" value="TPR-like"/>
    <property type="match status" value="1"/>
</dbReference>
<dbReference type="EMBL" id="MAYF01000333">
    <property type="protein sequence ID" value="OCA72765.1"/>
    <property type="molecule type" value="Genomic_DNA"/>
</dbReference>
<evidence type="ECO:0000256" key="2">
    <source>
        <dbReference type="ARBA" id="ARBA00006275"/>
    </source>
</evidence>
<comment type="similarity">
    <text evidence="2">Belongs to the SusD family.</text>
</comment>